<dbReference type="Gene3D" id="1.10.4160.10">
    <property type="entry name" value="Hydantoin permease"/>
    <property type="match status" value="1"/>
</dbReference>
<dbReference type="AlphaFoldDB" id="A0A181CD85"/>
<accession>A0A181CD85</accession>
<dbReference type="PIRSF" id="PIRSF002744">
    <property type="entry name" value="Pur-cyt_permease"/>
    <property type="match status" value="1"/>
</dbReference>
<dbReference type="GO" id="GO:0022857">
    <property type="term" value="F:transmembrane transporter activity"/>
    <property type="evidence" value="ECO:0007669"/>
    <property type="project" value="InterPro"/>
</dbReference>
<dbReference type="InterPro" id="IPR001248">
    <property type="entry name" value="Pur-cyt_permease"/>
</dbReference>
<evidence type="ECO:0000313" key="8">
    <source>
        <dbReference type="EMBL" id="QIP36196.1"/>
    </source>
</evidence>
<keyword evidence="6 7" id="KW-0472">Membrane</keyword>
<evidence type="ECO:0000256" key="4">
    <source>
        <dbReference type="ARBA" id="ARBA00022692"/>
    </source>
</evidence>
<reference evidence="8 9" key="1">
    <citation type="submission" date="2020-03" db="EMBL/GenBank/DDBJ databases">
        <title>Isolation of cellulose-producing strains, genome characterization and application of the synthesized cellulose films as an economical and sustainable material for piezoelectric sensor construction.</title>
        <authorList>
            <person name="Mangayil R.K."/>
        </authorList>
    </citation>
    <scope>NUCLEOTIDE SEQUENCE [LARGE SCALE GENOMIC DNA]</scope>
    <source>
        <strain evidence="8 9">ENS 9a1a</strain>
    </source>
</reference>
<dbReference type="Proteomes" id="UP000502533">
    <property type="component" value="Chromosome"/>
</dbReference>
<dbReference type="Pfam" id="PF02133">
    <property type="entry name" value="Transp_cyt_pur"/>
    <property type="match status" value="1"/>
</dbReference>
<protein>
    <submittedName>
        <fullName evidence="8">Uncharacterized protein</fullName>
    </submittedName>
</protein>
<name>A0A181CD85_9PROT</name>
<gene>
    <name evidence="8" type="ORF">GWK63_12535</name>
</gene>
<evidence type="ECO:0000313" key="9">
    <source>
        <dbReference type="Proteomes" id="UP000502533"/>
    </source>
</evidence>
<comment type="similarity">
    <text evidence="2 7">Belongs to the purine-cytosine permease (2.A.39) family.</text>
</comment>
<dbReference type="PANTHER" id="PTHR31806:SF1">
    <property type="entry name" value="PURINE-CYTOSINE PERMEASE FCY2-RELATED"/>
    <property type="match status" value="1"/>
</dbReference>
<comment type="subcellular location">
    <subcellularLocation>
        <location evidence="1">Membrane</location>
        <topology evidence="1">Multi-pass membrane protein</topology>
    </subcellularLocation>
</comment>
<dbReference type="KEGG" id="kre:GWK63_12535"/>
<dbReference type="EMBL" id="CP050139">
    <property type="protein sequence ID" value="QIP36196.1"/>
    <property type="molecule type" value="Genomic_DNA"/>
</dbReference>
<evidence type="ECO:0000256" key="7">
    <source>
        <dbReference type="PIRNR" id="PIRNR002744"/>
    </source>
</evidence>
<keyword evidence="3 7" id="KW-0813">Transport</keyword>
<dbReference type="GO" id="GO:0005886">
    <property type="term" value="C:plasma membrane"/>
    <property type="evidence" value="ECO:0007669"/>
    <property type="project" value="TreeGrafter"/>
</dbReference>
<proteinExistence type="inferred from homology"/>
<evidence type="ECO:0000256" key="3">
    <source>
        <dbReference type="ARBA" id="ARBA00022448"/>
    </source>
</evidence>
<keyword evidence="9" id="KW-1185">Reference proteome</keyword>
<dbReference type="GeneID" id="85022989"/>
<evidence type="ECO:0000256" key="5">
    <source>
        <dbReference type="ARBA" id="ARBA00022989"/>
    </source>
</evidence>
<keyword evidence="5" id="KW-1133">Transmembrane helix</keyword>
<sequence length="487" mass="52168">MTAANWAATDGIGHIETHGAAPIPENERHGRPSELALIFFGSQMNYASLLVGAMPIAMGLSVLGAFSAILVGTVLGACAVGGMAMMGQKTGANSVMTSMAFFGARGRYVGSVIIQMIDLGYFAMGLWVGAPQFLKILNIMMHVPETPGWMVFSILTCGILVVVVALLGHATIVFYEKLVSFSGIAIIALILVCVIMHPTGHFDPAGVHKTANPAALWVLSASYFLANAISYAPFAGDYTRYMPASTPSFKLFMWTAFGMIAGCMLALSSGMVIGLRVTDPFDVTQQMVGSLPSILILPVTIIAVAANTCNGAMVVYNGVLNLNAILHKWRRVNVAYLFGTLGIALGYVGLVIMKMSDSIMALCSIVTMLVTPWITINIIGYFHARGWFDVPAIRSPGPVSGRSYWYVNGYNLPAVFAWVLGILFGIPFSNNSIFVGYFSKFTNNIDISFIVSALSGGIIYLFSSIFIKRNSIVKITDKNQTNGASFS</sequence>
<dbReference type="RefSeq" id="WP_039998667.1">
    <property type="nucleotide sequence ID" value="NZ_CALMTF010000025.1"/>
</dbReference>
<evidence type="ECO:0000256" key="1">
    <source>
        <dbReference type="ARBA" id="ARBA00004141"/>
    </source>
</evidence>
<dbReference type="PANTHER" id="PTHR31806">
    <property type="entry name" value="PURINE-CYTOSINE PERMEASE FCY2-RELATED"/>
    <property type="match status" value="1"/>
</dbReference>
<dbReference type="InterPro" id="IPR026030">
    <property type="entry name" value="Pur-cyt_permease_Fcy2/21/22"/>
</dbReference>
<keyword evidence="4" id="KW-0812">Transmembrane</keyword>
<evidence type="ECO:0000256" key="6">
    <source>
        <dbReference type="ARBA" id="ARBA00023136"/>
    </source>
</evidence>
<organism evidence="8 9">
    <name type="scientific">Komagataeibacter rhaeticus</name>
    <dbReference type="NCBI Taxonomy" id="215221"/>
    <lineage>
        <taxon>Bacteria</taxon>
        <taxon>Pseudomonadati</taxon>
        <taxon>Pseudomonadota</taxon>
        <taxon>Alphaproteobacteria</taxon>
        <taxon>Acetobacterales</taxon>
        <taxon>Acetobacteraceae</taxon>
        <taxon>Komagataeibacter</taxon>
    </lineage>
</organism>
<evidence type="ECO:0000256" key="2">
    <source>
        <dbReference type="ARBA" id="ARBA00008974"/>
    </source>
</evidence>